<keyword evidence="2" id="KW-1185">Reference proteome</keyword>
<evidence type="ECO:0000313" key="2">
    <source>
        <dbReference type="Proteomes" id="UP001301958"/>
    </source>
</evidence>
<reference evidence="1" key="1">
    <citation type="journal article" date="2023" name="Mol. Phylogenet. Evol.">
        <title>Genome-scale phylogeny and comparative genomics of the fungal order Sordariales.</title>
        <authorList>
            <person name="Hensen N."/>
            <person name="Bonometti L."/>
            <person name="Westerberg I."/>
            <person name="Brannstrom I.O."/>
            <person name="Guillou S."/>
            <person name="Cros-Aarteil S."/>
            <person name="Calhoun S."/>
            <person name="Haridas S."/>
            <person name="Kuo A."/>
            <person name="Mondo S."/>
            <person name="Pangilinan J."/>
            <person name="Riley R."/>
            <person name="LaButti K."/>
            <person name="Andreopoulos B."/>
            <person name="Lipzen A."/>
            <person name="Chen C."/>
            <person name="Yan M."/>
            <person name="Daum C."/>
            <person name="Ng V."/>
            <person name="Clum A."/>
            <person name="Steindorff A."/>
            <person name="Ohm R.A."/>
            <person name="Martin F."/>
            <person name="Silar P."/>
            <person name="Natvig D.O."/>
            <person name="Lalanne C."/>
            <person name="Gautier V."/>
            <person name="Ament-Velasquez S.L."/>
            <person name="Kruys A."/>
            <person name="Hutchinson M.I."/>
            <person name="Powell A.J."/>
            <person name="Barry K."/>
            <person name="Miller A.N."/>
            <person name="Grigoriev I.V."/>
            <person name="Debuchy R."/>
            <person name="Gladieux P."/>
            <person name="Hiltunen Thoren M."/>
            <person name="Johannesson H."/>
        </authorList>
    </citation>
    <scope>NUCLEOTIDE SEQUENCE</scope>
    <source>
        <strain evidence="1">CBS 990.96</strain>
    </source>
</reference>
<reference evidence="1" key="2">
    <citation type="submission" date="2023-05" db="EMBL/GenBank/DDBJ databases">
        <authorList>
            <consortium name="Lawrence Berkeley National Laboratory"/>
            <person name="Steindorff A."/>
            <person name="Hensen N."/>
            <person name="Bonometti L."/>
            <person name="Westerberg I."/>
            <person name="Brannstrom I.O."/>
            <person name="Guillou S."/>
            <person name="Cros-Aarteil S."/>
            <person name="Calhoun S."/>
            <person name="Haridas S."/>
            <person name="Kuo A."/>
            <person name="Mondo S."/>
            <person name="Pangilinan J."/>
            <person name="Riley R."/>
            <person name="Labutti K."/>
            <person name="Andreopoulos B."/>
            <person name="Lipzen A."/>
            <person name="Chen C."/>
            <person name="Yanf M."/>
            <person name="Daum C."/>
            <person name="Ng V."/>
            <person name="Clum A."/>
            <person name="Ohm R."/>
            <person name="Martin F."/>
            <person name="Silar P."/>
            <person name="Natvig D."/>
            <person name="Lalanne C."/>
            <person name="Gautier V."/>
            <person name="Ament-Velasquez S.L."/>
            <person name="Kruys A."/>
            <person name="Hutchinson M.I."/>
            <person name="Powell A.J."/>
            <person name="Barry K."/>
            <person name="Miller A.N."/>
            <person name="Grigoriev I.V."/>
            <person name="Debuchy R."/>
            <person name="Gladieux P."/>
            <person name="Thoren M.H."/>
            <person name="Johannesson H."/>
        </authorList>
    </citation>
    <scope>NUCLEOTIDE SEQUENCE</scope>
    <source>
        <strain evidence="1">CBS 990.96</strain>
    </source>
</reference>
<dbReference type="AlphaFoldDB" id="A0AAN6YS05"/>
<feature type="non-terminal residue" evidence="1">
    <location>
        <position position="1"/>
    </location>
</feature>
<accession>A0AAN6YS05</accession>
<organism evidence="1 2">
    <name type="scientific">Podospora fimiseda</name>
    <dbReference type="NCBI Taxonomy" id="252190"/>
    <lineage>
        <taxon>Eukaryota</taxon>
        <taxon>Fungi</taxon>
        <taxon>Dikarya</taxon>
        <taxon>Ascomycota</taxon>
        <taxon>Pezizomycotina</taxon>
        <taxon>Sordariomycetes</taxon>
        <taxon>Sordariomycetidae</taxon>
        <taxon>Sordariales</taxon>
        <taxon>Podosporaceae</taxon>
        <taxon>Podospora</taxon>
    </lineage>
</organism>
<dbReference type="Proteomes" id="UP001301958">
    <property type="component" value="Unassembled WGS sequence"/>
</dbReference>
<dbReference type="EMBL" id="MU865518">
    <property type="protein sequence ID" value="KAK4221747.1"/>
    <property type="molecule type" value="Genomic_DNA"/>
</dbReference>
<comment type="caution">
    <text evidence="1">The sequence shown here is derived from an EMBL/GenBank/DDBJ whole genome shotgun (WGS) entry which is preliminary data.</text>
</comment>
<feature type="non-terminal residue" evidence="1">
    <location>
        <position position="103"/>
    </location>
</feature>
<gene>
    <name evidence="1" type="ORF">QBC38DRAFT_347391</name>
</gene>
<proteinExistence type="predicted"/>
<sequence>RPKPSLPNPDKFSGQQYTWENWEASIKAKIRIDGPAIGGPEAQFYYVYDRLEGKIQSLVMPQLVQAEETKIYNVDDLFKQLSRLYDDPNKVREAEDALHGLRQ</sequence>
<name>A0AAN6YS05_9PEZI</name>
<evidence type="ECO:0000313" key="1">
    <source>
        <dbReference type="EMBL" id="KAK4221747.1"/>
    </source>
</evidence>
<protein>
    <submittedName>
        <fullName evidence="1">Uncharacterized protein</fullName>
    </submittedName>
</protein>